<reference evidence="1" key="1">
    <citation type="submission" date="2014-10" db="EMBL/GenBank/DDBJ databases">
        <title>Massilia sp. genome.</title>
        <authorList>
            <person name="Xu B."/>
            <person name="Dai L."/>
            <person name="Huang Z."/>
        </authorList>
    </citation>
    <scope>NUCLEOTIDE SEQUENCE [LARGE SCALE GENOMIC DNA]</scope>
    <source>
        <strain evidence="1">CFS-1</strain>
    </source>
</reference>
<dbReference type="Proteomes" id="UP000283254">
    <property type="component" value="Unassembled WGS sequence"/>
</dbReference>
<name>A0A422QKJ8_9BURK</name>
<dbReference type="EMBL" id="JSAB01000110">
    <property type="protein sequence ID" value="RNF30529.1"/>
    <property type="molecule type" value="Genomic_DNA"/>
</dbReference>
<protein>
    <submittedName>
        <fullName evidence="1">Uncharacterized protein</fullName>
    </submittedName>
</protein>
<comment type="caution">
    <text evidence="1">The sequence shown here is derived from an EMBL/GenBank/DDBJ whole genome shotgun (WGS) entry which is preliminary data.</text>
</comment>
<evidence type="ECO:0000313" key="1">
    <source>
        <dbReference type="EMBL" id="RNF30529.1"/>
    </source>
</evidence>
<organism evidence="1 2">
    <name type="scientific">Massilia aurea</name>
    <dbReference type="NCBI Taxonomy" id="373040"/>
    <lineage>
        <taxon>Bacteria</taxon>
        <taxon>Pseudomonadati</taxon>
        <taxon>Pseudomonadota</taxon>
        <taxon>Betaproteobacteria</taxon>
        <taxon>Burkholderiales</taxon>
        <taxon>Oxalobacteraceae</taxon>
        <taxon>Telluria group</taxon>
        <taxon>Massilia</taxon>
    </lineage>
</organism>
<keyword evidence="2" id="KW-1185">Reference proteome</keyword>
<sequence>MAVQLTNQTAVAKLELEELVGDRRSQEFLLVVRDIDARLTALRGQTVSAAGTFPVLNIDHMASEAERVSVFGGLSPVLDEFVRLANERGSVIESDIREMQYLLEKLRQFLEQYASLQSRSYAPVLIYYVDKASRLLYLMERIGGIPADTRRYFADVSRVIDRNR</sequence>
<accession>A0A422QKJ8</accession>
<gene>
    <name evidence="1" type="ORF">NM04_12095</name>
</gene>
<evidence type="ECO:0000313" key="2">
    <source>
        <dbReference type="Proteomes" id="UP000283254"/>
    </source>
</evidence>
<proteinExistence type="predicted"/>
<dbReference type="AlphaFoldDB" id="A0A422QKJ8"/>